<dbReference type="Pfam" id="PF00990">
    <property type="entry name" value="GGDEF"/>
    <property type="match status" value="1"/>
</dbReference>
<dbReference type="EMBL" id="LHPI01000019">
    <property type="protein sequence ID" value="KOO06336.1"/>
    <property type="molecule type" value="Genomic_DNA"/>
</dbReference>
<dbReference type="PANTHER" id="PTHR46663">
    <property type="entry name" value="DIGUANYLATE CYCLASE DGCT-RELATED"/>
    <property type="match status" value="1"/>
</dbReference>
<dbReference type="SMART" id="SM00267">
    <property type="entry name" value="GGDEF"/>
    <property type="match status" value="1"/>
</dbReference>
<protein>
    <recommendedName>
        <fullName evidence="10">Diguanylate cyclase</fullName>
    </recommendedName>
</protein>
<dbReference type="OrthoDB" id="9812260at2"/>
<evidence type="ECO:0008006" key="10">
    <source>
        <dbReference type="Google" id="ProtNLM"/>
    </source>
</evidence>
<evidence type="ECO:0000313" key="9">
    <source>
        <dbReference type="Proteomes" id="UP000037530"/>
    </source>
</evidence>
<keyword evidence="4 5" id="KW-0472">Membrane</keyword>
<feature type="domain" description="GGDEF" evidence="7">
    <location>
        <begin position="320"/>
        <end position="451"/>
    </location>
</feature>
<dbReference type="Gene3D" id="3.30.450.350">
    <property type="entry name" value="CHASE domain"/>
    <property type="match status" value="1"/>
</dbReference>
<gene>
    <name evidence="8" type="ORF">AKJ31_17725</name>
</gene>
<dbReference type="InterPro" id="IPR042240">
    <property type="entry name" value="CHASE_sf"/>
</dbReference>
<keyword evidence="2 5" id="KW-0812">Transmembrane</keyword>
<evidence type="ECO:0000313" key="8">
    <source>
        <dbReference type="EMBL" id="KOO06336.1"/>
    </source>
</evidence>
<keyword evidence="3 5" id="KW-1133">Transmembrane helix</keyword>
<comment type="subcellular location">
    <subcellularLocation>
        <location evidence="1">Membrane</location>
    </subcellularLocation>
</comment>
<dbReference type="PANTHER" id="PTHR46663:SF2">
    <property type="entry name" value="GGDEF DOMAIN-CONTAINING PROTEIN"/>
    <property type="match status" value="1"/>
</dbReference>
<feature type="transmembrane region" description="Helical" evidence="5">
    <location>
        <begin position="260"/>
        <end position="281"/>
    </location>
</feature>
<keyword evidence="9" id="KW-1185">Reference proteome</keyword>
<dbReference type="Proteomes" id="UP000037530">
    <property type="component" value="Unassembled WGS sequence"/>
</dbReference>
<dbReference type="CDD" id="cd01949">
    <property type="entry name" value="GGDEF"/>
    <property type="match status" value="1"/>
</dbReference>
<evidence type="ECO:0000259" key="7">
    <source>
        <dbReference type="PROSITE" id="PS50887"/>
    </source>
</evidence>
<feature type="transmembrane region" description="Helical" evidence="5">
    <location>
        <begin position="12"/>
        <end position="31"/>
    </location>
</feature>
<dbReference type="Gene3D" id="3.30.70.270">
    <property type="match status" value="1"/>
</dbReference>
<evidence type="ECO:0000256" key="4">
    <source>
        <dbReference type="ARBA" id="ARBA00023136"/>
    </source>
</evidence>
<feature type="domain" description="CHASE" evidence="6">
    <location>
        <begin position="111"/>
        <end position="201"/>
    </location>
</feature>
<dbReference type="PROSITE" id="PS50887">
    <property type="entry name" value="GGDEF"/>
    <property type="match status" value="1"/>
</dbReference>
<comment type="caution">
    <text evidence="8">The sequence shown here is derived from an EMBL/GenBank/DDBJ whole genome shotgun (WGS) entry which is preliminary data.</text>
</comment>
<reference evidence="9" key="1">
    <citation type="submission" date="2015-08" db="EMBL/GenBank/DDBJ databases">
        <title>Vibrio galatheae sp. nov., a novel member of the Vibrionaceae family isolated from the Solomon Islands.</title>
        <authorList>
            <person name="Giubergia S."/>
            <person name="Machado H."/>
            <person name="Mateiu R.V."/>
            <person name="Gram L."/>
        </authorList>
    </citation>
    <scope>NUCLEOTIDE SEQUENCE [LARGE SCALE GENOMIC DNA]</scope>
    <source>
        <strain evidence="9">DSM 19134</strain>
    </source>
</reference>
<dbReference type="InterPro" id="IPR043128">
    <property type="entry name" value="Rev_trsase/Diguanyl_cyclase"/>
</dbReference>
<dbReference type="GO" id="GO:0016020">
    <property type="term" value="C:membrane"/>
    <property type="evidence" value="ECO:0007669"/>
    <property type="project" value="UniProtKB-SubCell"/>
</dbReference>
<evidence type="ECO:0000256" key="3">
    <source>
        <dbReference type="ARBA" id="ARBA00022989"/>
    </source>
</evidence>
<dbReference type="AlphaFoldDB" id="A0A0M0HW74"/>
<evidence type="ECO:0000256" key="5">
    <source>
        <dbReference type="SAM" id="Phobius"/>
    </source>
</evidence>
<dbReference type="InterPro" id="IPR029787">
    <property type="entry name" value="Nucleotide_cyclase"/>
</dbReference>
<dbReference type="GO" id="GO:0003824">
    <property type="term" value="F:catalytic activity"/>
    <property type="evidence" value="ECO:0007669"/>
    <property type="project" value="UniProtKB-ARBA"/>
</dbReference>
<name>A0A0M0HW74_9VIBR</name>
<proteinExistence type="predicted"/>
<dbReference type="InterPro" id="IPR006189">
    <property type="entry name" value="CHASE_dom"/>
</dbReference>
<dbReference type="PATRIC" id="fig|171383.3.peg.3619"/>
<dbReference type="Pfam" id="PF03924">
    <property type="entry name" value="CHASE"/>
    <property type="match status" value="1"/>
</dbReference>
<dbReference type="InterPro" id="IPR000160">
    <property type="entry name" value="GGDEF_dom"/>
</dbReference>
<organism evidence="8 9">
    <name type="scientific">Vibrio hepatarius</name>
    <dbReference type="NCBI Taxonomy" id="171383"/>
    <lineage>
        <taxon>Bacteria</taxon>
        <taxon>Pseudomonadati</taxon>
        <taxon>Pseudomonadota</taxon>
        <taxon>Gammaproteobacteria</taxon>
        <taxon>Vibrionales</taxon>
        <taxon>Vibrionaceae</taxon>
        <taxon>Vibrio</taxon>
        <taxon>Vibrio oreintalis group</taxon>
    </lineage>
</organism>
<dbReference type="SMART" id="SM01079">
    <property type="entry name" value="CHASE"/>
    <property type="match status" value="1"/>
</dbReference>
<accession>A0A0M0HW74</accession>
<evidence type="ECO:0000256" key="2">
    <source>
        <dbReference type="ARBA" id="ARBA00022692"/>
    </source>
</evidence>
<dbReference type="GO" id="GO:0007165">
    <property type="term" value="P:signal transduction"/>
    <property type="evidence" value="ECO:0007669"/>
    <property type="project" value="UniProtKB-ARBA"/>
</dbReference>
<evidence type="ECO:0000256" key="1">
    <source>
        <dbReference type="ARBA" id="ARBA00004370"/>
    </source>
</evidence>
<dbReference type="STRING" id="171383.AKJ31_17725"/>
<dbReference type="NCBIfam" id="TIGR00254">
    <property type="entry name" value="GGDEF"/>
    <property type="match status" value="1"/>
</dbReference>
<evidence type="ECO:0000259" key="6">
    <source>
        <dbReference type="PROSITE" id="PS50839"/>
    </source>
</evidence>
<dbReference type="PROSITE" id="PS50839">
    <property type="entry name" value="CHASE"/>
    <property type="match status" value="1"/>
</dbReference>
<dbReference type="InterPro" id="IPR052163">
    <property type="entry name" value="DGC-Regulatory_Protein"/>
</dbReference>
<sequence>MLLRTYKFNPWYFVFLTIAYLLFSHTVIGLVSDKFVEKQVQQVRKEVQHELALVRYAIEANVYRDTFLADSFASFVALNPDFAMKNWSVISEQLLSKARLVRNIGLAPNDIISHVYPLEGNEKAVGLDFRTVPNQYKTVLLAKESKNVYIAGPLELVQGGRAIIARYPIFTDIPHNNEYWGGLSVVINYEKLIEKSNLHTLKGVDIALVASQQDQLIEGDEKVITEYDVIYPIYLPNGNWTLFAKYTDFDEIESIGSFKVLFSALGWMTFSVIYILVLFLINNYLRAHKLSLHDELTKLPNRRYLFNELERIMSRKGASVQFTVLNIDLNKFKAINDSLGHEAGDEVLKHTASLLTRCVRSSDFVSRVGGDEFVVVLQRSAKPEDVEQVIRNIHSFIENNVLRWNDHKIWLSISIGYCSYIGKADPSAINDILSKADKSMYQEKRAYEPAT</sequence>
<dbReference type="SUPFAM" id="SSF55073">
    <property type="entry name" value="Nucleotide cyclase"/>
    <property type="match status" value="1"/>
</dbReference>